<evidence type="ECO:0000256" key="5">
    <source>
        <dbReference type="ARBA" id="ARBA00021108"/>
    </source>
</evidence>
<dbReference type="EMBL" id="APBN01000003">
    <property type="protein sequence ID" value="EMT52976.1"/>
    <property type="molecule type" value="Genomic_DNA"/>
</dbReference>
<reference evidence="11 12" key="1">
    <citation type="submission" date="2013-03" db="EMBL/GenBank/DDBJ databases">
        <title>Assembly of a new bacterial strain Brevibacillus borstelensis AK1.</title>
        <authorList>
            <person name="Rajan I."/>
            <person name="PoliReddy D."/>
            <person name="Sugumar T."/>
            <person name="Rathinam K."/>
            <person name="Alqarawi S."/>
            <person name="Khalil A.B."/>
            <person name="Sivakumar N."/>
        </authorList>
    </citation>
    <scope>NUCLEOTIDE SEQUENCE [LARGE SCALE GENOMIC DNA]</scope>
    <source>
        <strain evidence="11 12">AK1</strain>
    </source>
</reference>
<keyword evidence="9" id="KW-0808">Transferase</keyword>
<dbReference type="PANTHER" id="PTHR10192:SF5">
    <property type="entry name" value="GEPHYRIN"/>
    <property type="match status" value="1"/>
</dbReference>
<dbReference type="SUPFAM" id="SSF63867">
    <property type="entry name" value="MoeA C-terminal domain-like"/>
    <property type="match status" value="1"/>
</dbReference>
<evidence type="ECO:0000313" key="11">
    <source>
        <dbReference type="EMBL" id="EMT52976.1"/>
    </source>
</evidence>
<dbReference type="RefSeq" id="WP_003387827.1">
    <property type="nucleotide sequence ID" value="NZ_APBN01000003.1"/>
</dbReference>
<evidence type="ECO:0000313" key="12">
    <source>
        <dbReference type="Proteomes" id="UP000012081"/>
    </source>
</evidence>
<protein>
    <recommendedName>
        <fullName evidence="5 9">Molybdopterin molybdenumtransferase</fullName>
        <ecNumber evidence="4 9">2.10.1.1</ecNumber>
    </recommendedName>
</protein>
<dbReference type="STRING" id="1300222.I532_09362"/>
<dbReference type="EC" id="2.10.1.1" evidence="4 9"/>
<gene>
    <name evidence="11" type="ORF">I532_09362</name>
</gene>
<evidence type="ECO:0000256" key="7">
    <source>
        <dbReference type="ARBA" id="ARBA00023150"/>
    </source>
</evidence>
<evidence type="ECO:0000256" key="2">
    <source>
        <dbReference type="ARBA" id="ARBA00005046"/>
    </source>
</evidence>
<dbReference type="InterPro" id="IPR005111">
    <property type="entry name" value="MoeA_C_domain_IV"/>
</dbReference>
<comment type="cofactor">
    <cofactor evidence="9">
        <name>Mg(2+)</name>
        <dbReference type="ChEBI" id="CHEBI:18420"/>
    </cofactor>
</comment>
<evidence type="ECO:0000256" key="6">
    <source>
        <dbReference type="ARBA" id="ARBA00022505"/>
    </source>
</evidence>
<feature type="domain" description="MoaB/Mog" evidence="10">
    <location>
        <begin position="185"/>
        <end position="325"/>
    </location>
</feature>
<dbReference type="InterPro" id="IPR036425">
    <property type="entry name" value="MoaB/Mog-like_dom_sf"/>
</dbReference>
<dbReference type="SUPFAM" id="SSF53218">
    <property type="entry name" value="Molybdenum cofactor biosynthesis proteins"/>
    <property type="match status" value="1"/>
</dbReference>
<dbReference type="InterPro" id="IPR038987">
    <property type="entry name" value="MoeA-like"/>
</dbReference>
<keyword evidence="12" id="KW-1185">Reference proteome</keyword>
<comment type="function">
    <text evidence="1 9">Catalyzes the insertion of molybdate into adenylated molybdopterin with the concomitant release of AMP.</text>
</comment>
<dbReference type="Pfam" id="PF00994">
    <property type="entry name" value="MoCF_biosynth"/>
    <property type="match status" value="1"/>
</dbReference>
<dbReference type="PANTHER" id="PTHR10192">
    <property type="entry name" value="MOLYBDOPTERIN BIOSYNTHESIS PROTEIN"/>
    <property type="match status" value="1"/>
</dbReference>
<dbReference type="GO" id="GO:0061599">
    <property type="term" value="F:molybdopterin molybdotransferase activity"/>
    <property type="evidence" value="ECO:0007669"/>
    <property type="project" value="UniProtKB-UniRule"/>
</dbReference>
<dbReference type="NCBIfam" id="NF045515">
    <property type="entry name" value="Glp_gephyrin"/>
    <property type="match status" value="1"/>
</dbReference>
<evidence type="ECO:0000256" key="3">
    <source>
        <dbReference type="ARBA" id="ARBA00010763"/>
    </source>
</evidence>
<evidence type="ECO:0000256" key="4">
    <source>
        <dbReference type="ARBA" id="ARBA00013269"/>
    </source>
</evidence>
<dbReference type="Pfam" id="PF03454">
    <property type="entry name" value="MoeA_C"/>
    <property type="match status" value="1"/>
</dbReference>
<sequence length="411" mass="44031">MKFFHVKTVSETLRIINEQFQPCRPPVELPLIEVCGMVLAEDVISDEQVPHFSRSTVDGFAVCAKDTFGASDSLPAFLDITGRIEMGMAADTALHEGQAQAIPTGGMIPAGADSVVMIEHVEEVGEMLNVFRQVAPGENIVRAGDDVERGELVMACGHRLRPQDLGVLSAIGRTSVRVHPRPIVGILSTGDEIVPSEKKELAPGEVRDINSVTIGAAARQCGATVLYGGIVKDDYDTFAKRASELFHKVDFLILSGGSSVGTRDYTVQVMQSLGDPGVLVHGVATKPGKPTILSKAGEKPVMGLPGHPVSAMIMFQLFAVPILERLQGLRPAQTDLRLSAKIARNVPSAVGRTDYIRVKLEEREDGLWAVPVFGKSGLISTLVESEGIVEIAANKEGIVEGESVKVHLFKS</sequence>
<keyword evidence="9" id="KW-0479">Metal-binding</keyword>
<keyword evidence="6 9" id="KW-0500">Molybdenum</keyword>
<dbReference type="GeneID" id="89500986"/>
<dbReference type="Gene3D" id="2.40.340.10">
    <property type="entry name" value="MoeA, C-terminal, domain IV"/>
    <property type="match status" value="1"/>
</dbReference>
<evidence type="ECO:0000256" key="9">
    <source>
        <dbReference type="RuleBase" id="RU365090"/>
    </source>
</evidence>
<dbReference type="AlphaFoldDB" id="M8E116"/>
<dbReference type="Gene3D" id="3.40.980.10">
    <property type="entry name" value="MoaB/Mog-like domain"/>
    <property type="match status" value="1"/>
</dbReference>
<dbReference type="Proteomes" id="UP000012081">
    <property type="component" value="Unassembled WGS sequence"/>
</dbReference>
<comment type="pathway">
    <text evidence="2 9">Cofactor biosynthesis; molybdopterin biosynthesis.</text>
</comment>
<dbReference type="Gene3D" id="2.170.190.11">
    <property type="entry name" value="Molybdopterin biosynthesis moea protein, domain 3"/>
    <property type="match status" value="1"/>
</dbReference>
<dbReference type="OrthoDB" id="9804758at2"/>
<comment type="caution">
    <text evidence="11">The sequence shown here is derived from an EMBL/GenBank/DDBJ whole genome shotgun (WGS) entry which is preliminary data.</text>
</comment>
<comment type="similarity">
    <text evidence="3 9">Belongs to the MoeA family.</text>
</comment>
<proteinExistence type="inferred from homology"/>
<dbReference type="InterPro" id="IPR005110">
    <property type="entry name" value="MoeA_linker/N"/>
</dbReference>
<keyword evidence="9" id="KW-0460">Magnesium</keyword>
<evidence type="ECO:0000256" key="1">
    <source>
        <dbReference type="ARBA" id="ARBA00002901"/>
    </source>
</evidence>
<dbReference type="GO" id="GO:0046872">
    <property type="term" value="F:metal ion binding"/>
    <property type="evidence" value="ECO:0007669"/>
    <property type="project" value="UniProtKB-UniRule"/>
</dbReference>
<comment type="catalytic activity">
    <reaction evidence="8">
        <text>adenylyl-molybdopterin + molybdate = Mo-molybdopterin + AMP + H(+)</text>
        <dbReference type="Rhea" id="RHEA:35047"/>
        <dbReference type="ChEBI" id="CHEBI:15378"/>
        <dbReference type="ChEBI" id="CHEBI:36264"/>
        <dbReference type="ChEBI" id="CHEBI:62727"/>
        <dbReference type="ChEBI" id="CHEBI:71302"/>
        <dbReference type="ChEBI" id="CHEBI:456215"/>
        <dbReference type="EC" id="2.10.1.1"/>
    </reaction>
</comment>
<dbReference type="PATRIC" id="fig|1300222.3.peg.1930"/>
<accession>M8E116</accession>
<keyword evidence="7 9" id="KW-0501">Molybdenum cofactor biosynthesis</keyword>
<dbReference type="Gene3D" id="3.90.105.10">
    <property type="entry name" value="Molybdopterin biosynthesis moea protein, domain 2"/>
    <property type="match status" value="1"/>
</dbReference>
<dbReference type="GO" id="GO:0006777">
    <property type="term" value="P:Mo-molybdopterin cofactor biosynthetic process"/>
    <property type="evidence" value="ECO:0007669"/>
    <property type="project" value="UniProtKB-UniRule"/>
</dbReference>
<dbReference type="InterPro" id="IPR001453">
    <property type="entry name" value="MoaB/Mog_dom"/>
</dbReference>
<dbReference type="SMART" id="SM00852">
    <property type="entry name" value="MoCF_biosynth"/>
    <property type="match status" value="1"/>
</dbReference>
<dbReference type="Pfam" id="PF03453">
    <property type="entry name" value="MoeA_N"/>
    <property type="match status" value="1"/>
</dbReference>
<dbReference type="NCBIfam" id="TIGR00177">
    <property type="entry name" value="molyb_syn"/>
    <property type="match status" value="1"/>
</dbReference>
<dbReference type="GO" id="GO:0005829">
    <property type="term" value="C:cytosol"/>
    <property type="evidence" value="ECO:0007669"/>
    <property type="project" value="TreeGrafter"/>
</dbReference>
<dbReference type="CDD" id="cd00887">
    <property type="entry name" value="MoeA"/>
    <property type="match status" value="1"/>
</dbReference>
<dbReference type="UniPathway" id="UPA00344"/>
<evidence type="ECO:0000259" key="10">
    <source>
        <dbReference type="SMART" id="SM00852"/>
    </source>
</evidence>
<evidence type="ECO:0000256" key="8">
    <source>
        <dbReference type="ARBA" id="ARBA00047317"/>
    </source>
</evidence>
<name>M8E116_9BACL</name>
<organism evidence="11 12">
    <name type="scientific">Brevibacillus borstelensis AK1</name>
    <dbReference type="NCBI Taxonomy" id="1300222"/>
    <lineage>
        <taxon>Bacteria</taxon>
        <taxon>Bacillati</taxon>
        <taxon>Bacillota</taxon>
        <taxon>Bacilli</taxon>
        <taxon>Bacillales</taxon>
        <taxon>Paenibacillaceae</taxon>
        <taxon>Brevibacillus</taxon>
    </lineage>
</organism>
<dbReference type="InterPro" id="IPR036688">
    <property type="entry name" value="MoeA_C_domain_IV_sf"/>
</dbReference>
<dbReference type="SUPFAM" id="SSF63882">
    <property type="entry name" value="MoeA N-terminal region -like"/>
    <property type="match status" value="1"/>
</dbReference>
<dbReference type="InterPro" id="IPR036135">
    <property type="entry name" value="MoeA_linker/N_sf"/>
</dbReference>